<proteinExistence type="predicted"/>
<evidence type="ECO:0000313" key="2">
    <source>
        <dbReference type="Proteomes" id="UP000035704"/>
    </source>
</evidence>
<dbReference type="InterPro" id="IPR013486">
    <property type="entry name" value="SpoIID/LytB"/>
</dbReference>
<dbReference type="AlphaFoldDB" id="A0A0D8ICK8"/>
<keyword evidence="2" id="KW-1185">Reference proteome</keyword>
<sequence>MKKTRFKAIVFLILLMIISNVQTVFAFNKAQIPTHIEIGLFFENSAKSTLHLKAVNGFEVGVFQHNNFVRLFDMLDKQEIILRKDTYYMGSGRNYVEYTGSIDSITNTSNLQGPYHVQVADNFSSSIEALSFIQSLNAGGQQPYLVYENGWKVFIGLYLHQEEAQLKAEEISSISGQHARVISPSARRVQVLDLTGTPLFMFDSGENIYFRGFEDKGSTSLVNVEGRNYRGAIGAKRLSASDMSIVNKLLLEEYLYGVVPREMPASWAVEALKAQAVVARGYAVANVGRLTSSGFDLCNTTRSQVYGGYDVEHANSNRAVNETASRVVTYNGSIISAFYHSNSGGHTENSENVWSNPLPYIRGVKDDFSLDAPNSTWKEVFTRSQVRSLLEKNNIFVGDIIDIKATSVSENGRILELTIYGTSRNEVLAKERSRTLFGLKSTWFTVNTIGNTIDNTIDNTPDNVAVNDSVAVRGEARIIDSMQLQNQSILSANGITKITDPANIKIFDGKNYRGIKSSSVSEPSIVKSSIAESFEFVGRGYGHGLGMSQYGAKKMAEEGHNYIQILAHYYTGTKVE</sequence>
<dbReference type="Pfam" id="PF08486">
    <property type="entry name" value="SpoIID"/>
    <property type="match status" value="1"/>
</dbReference>
<dbReference type="PATRIC" id="fig|84022.5.peg.3180"/>
<dbReference type="OrthoDB" id="9794671at2"/>
<protein>
    <submittedName>
        <fullName evidence="1">SpoIID/LytB domain-containing protein</fullName>
    </submittedName>
</protein>
<dbReference type="InterPro" id="IPR013693">
    <property type="entry name" value="SpoIID/LytB_N"/>
</dbReference>
<dbReference type="PANTHER" id="PTHR30032:SF4">
    <property type="entry name" value="AMIDASE ENHANCER"/>
    <property type="match status" value="1"/>
</dbReference>
<accession>A0A0D8ICK8</accession>
<dbReference type="RefSeq" id="WP_044823895.1">
    <property type="nucleotide sequence ID" value="NZ_CP009687.1"/>
</dbReference>
<dbReference type="NCBIfam" id="TIGR02669">
    <property type="entry name" value="SpoIID_LytB"/>
    <property type="match status" value="1"/>
</dbReference>
<dbReference type="InterPro" id="IPR051922">
    <property type="entry name" value="Bact_Sporulation_Assoc"/>
</dbReference>
<reference evidence="1 2" key="1">
    <citation type="submission" date="2014-10" db="EMBL/GenBank/DDBJ databases">
        <title>Genome sequence of Clostridium aceticum DSM 1496.</title>
        <authorList>
            <person name="Poehlein A."/>
            <person name="Schiel-Bengelsdorf B."/>
            <person name="Gottschalk G."/>
            <person name="Duerre P."/>
            <person name="Daniel R."/>
        </authorList>
    </citation>
    <scope>NUCLEOTIDE SEQUENCE [LARGE SCALE GENOMIC DNA]</scope>
    <source>
        <strain evidence="1 2">DSM 1496</strain>
    </source>
</reference>
<dbReference type="GO" id="GO:0030288">
    <property type="term" value="C:outer membrane-bounded periplasmic space"/>
    <property type="evidence" value="ECO:0007669"/>
    <property type="project" value="TreeGrafter"/>
</dbReference>
<dbReference type="STRING" id="84022.CACET_c17240"/>
<dbReference type="KEGG" id="cace:CACET_c17240"/>
<dbReference type="EMBL" id="CP009687">
    <property type="protein sequence ID" value="AKL95172.1"/>
    <property type="molecule type" value="Genomic_DNA"/>
</dbReference>
<organism evidence="1 2">
    <name type="scientific">Clostridium aceticum</name>
    <dbReference type="NCBI Taxonomy" id="84022"/>
    <lineage>
        <taxon>Bacteria</taxon>
        <taxon>Bacillati</taxon>
        <taxon>Bacillota</taxon>
        <taxon>Clostridia</taxon>
        <taxon>Eubacteriales</taxon>
        <taxon>Clostridiaceae</taxon>
        <taxon>Clostridium</taxon>
    </lineage>
</organism>
<name>A0A0D8ICK8_9CLOT</name>
<evidence type="ECO:0000313" key="1">
    <source>
        <dbReference type="EMBL" id="AKL95172.1"/>
    </source>
</evidence>
<dbReference type="Proteomes" id="UP000035704">
    <property type="component" value="Chromosome"/>
</dbReference>
<dbReference type="GO" id="GO:0030435">
    <property type="term" value="P:sporulation resulting in formation of a cellular spore"/>
    <property type="evidence" value="ECO:0007669"/>
    <property type="project" value="InterPro"/>
</dbReference>
<gene>
    <name evidence="1" type="ORF">CACET_c17240</name>
</gene>
<dbReference type="PANTHER" id="PTHR30032">
    <property type="entry name" value="N-ACETYLMURAMOYL-L-ALANINE AMIDASE-RELATED"/>
    <property type="match status" value="1"/>
</dbReference>